<protein>
    <submittedName>
        <fullName evidence="7">GH92 family glycosyl hydrolase</fullName>
        <ecNumber evidence="7">3.2.1.-</ecNumber>
    </submittedName>
</protein>
<dbReference type="Gene3D" id="2.70.98.10">
    <property type="match status" value="1"/>
</dbReference>
<evidence type="ECO:0000313" key="8">
    <source>
        <dbReference type="Proteomes" id="UP001324380"/>
    </source>
</evidence>
<dbReference type="Pfam" id="PF07971">
    <property type="entry name" value="Glyco_hydro_92"/>
    <property type="match status" value="1"/>
</dbReference>
<dbReference type="PANTHER" id="PTHR12143:SF43">
    <property type="entry name" value="PUTATIVE-RELATED"/>
    <property type="match status" value="1"/>
</dbReference>
<dbReference type="InterPro" id="IPR008928">
    <property type="entry name" value="6-hairpin_glycosidase_sf"/>
</dbReference>
<accession>A0ABZ0TQU6</accession>
<evidence type="ECO:0000259" key="5">
    <source>
        <dbReference type="Pfam" id="PF07971"/>
    </source>
</evidence>
<feature type="domain" description="Glycosyl hydrolase family 92" evidence="5">
    <location>
        <begin position="284"/>
        <end position="740"/>
    </location>
</feature>
<comment type="cofactor">
    <cofactor evidence="1">
        <name>Ca(2+)</name>
        <dbReference type="ChEBI" id="CHEBI:29108"/>
    </cofactor>
</comment>
<dbReference type="EC" id="3.2.1.-" evidence="7"/>
<gene>
    <name evidence="7" type="ORF">SNE25_08190</name>
</gene>
<dbReference type="Gene3D" id="3.30.2080.10">
    <property type="entry name" value="GH92 mannosidase domain"/>
    <property type="match status" value="1"/>
</dbReference>
<feature type="signal peptide" evidence="4">
    <location>
        <begin position="1"/>
        <end position="21"/>
    </location>
</feature>
<dbReference type="Gene3D" id="1.20.1610.10">
    <property type="entry name" value="alpha-1,2-mannosidases domains"/>
    <property type="match status" value="1"/>
</dbReference>
<evidence type="ECO:0000256" key="4">
    <source>
        <dbReference type="SAM" id="SignalP"/>
    </source>
</evidence>
<evidence type="ECO:0000313" key="7">
    <source>
        <dbReference type="EMBL" id="WPU95501.1"/>
    </source>
</evidence>
<dbReference type="GO" id="GO:0016798">
    <property type="term" value="F:hydrolase activity, acting on glycosyl bonds"/>
    <property type="evidence" value="ECO:0007669"/>
    <property type="project" value="UniProtKB-KW"/>
</dbReference>
<evidence type="ECO:0000256" key="3">
    <source>
        <dbReference type="ARBA" id="ARBA00022837"/>
    </source>
</evidence>
<dbReference type="EMBL" id="CP139558">
    <property type="protein sequence ID" value="WPU95501.1"/>
    <property type="molecule type" value="Genomic_DNA"/>
</dbReference>
<dbReference type="NCBIfam" id="TIGR01180">
    <property type="entry name" value="aman2_put"/>
    <property type="match status" value="1"/>
</dbReference>
<dbReference type="InterPro" id="IPR050883">
    <property type="entry name" value="PNGase"/>
</dbReference>
<reference evidence="7 8" key="1">
    <citation type="submission" date="2023-11" db="EMBL/GenBank/DDBJ databases">
        <title>Analysis of the Genomes of Mucilaginibacter gossypii cycad 4 and M. sabulilitoris SNA2: microbes with the potential for plant growth promotion.</title>
        <authorList>
            <person name="Hirsch A.M."/>
            <person name="Humm E."/>
            <person name="Rubbi M."/>
            <person name="Del Vecchio G."/>
            <person name="Ha S.M."/>
            <person name="Pellegrini M."/>
            <person name="Gunsalus R.P."/>
        </authorList>
    </citation>
    <scope>NUCLEOTIDE SEQUENCE [LARGE SCALE GENOMIC DNA]</scope>
    <source>
        <strain evidence="7 8">SNA2</strain>
    </source>
</reference>
<name>A0ABZ0TQU6_9SPHI</name>
<keyword evidence="3" id="KW-0106">Calcium</keyword>
<dbReference type="Proteomes" id="UP001324380">
    <property type="component" value="Chromosome"/>
</dbReference>
<dbReference type="Gene3D" id="1.20.1050.60">
    <property type="entry name" value="alpha-1,2-mannosidase"/>
    <property type="match status" value="1"/>
</dbReference>
<dbReference type="InterPro" id="IPR041371">
    <property type="entry name" value="GH92_N"/>
</dbReference>
<keyword evidence="7" id="KW-0326">Glycosidase</keyword>
<dbReference type="PANTHER" id="PTHR12143">
    <property type="entry name" value="PEPTIDE N-GLYCANASE PNGASE -RELATED"/>
    <property type="match status" value="1"/>
</dbReference>
<dbReference type="InterPro" id="IPR014718">
    <property type="entry name" value="GH-type_carb-bd"/>
</dbReference>
<evidence type="ECO:0000259" key="6">
    <source>
        <dbReference type="Pfam" id="PF17678"/>
    </source>
</evidence>
<dbReference type="InterPro" id="IPR012939">
    <property type="entry name" value="Glyco_hydro_92"/>
</dbReference>
<keyword evidence="8" id="KW-1185">Reference proteome</keyword>
<evidence type="ECO:0000256" key="2">
    <source>
        <dbReference type="ARBA" id="ARBA00011245"/>
    </source>
</evidence>
<dbReference type="Pfam" id="PF17678">
    <property type="entry name" value="Glyco_hydro_92N"/>
    <property type="match status" value="1"/>
</dbReference>
<dbReference type="InterPro" id="IPR005887">
    <property type="entry name" value="GH92_a_mannosidase_put"/>
</dbReference>
<organism evidence="7 8">
    <name type="scientific">Mucilaginibacter sabulilitoris</name>
    <dbReference type="NCBI Taxonomy" id="1173583"/>
    <lineage>
        <taxon>Bacteria</taxon>
        <taxon>Pseudomonadati</taxon>
        <taxon>Bacteroidota</taxon>
        <taxon>Sphingobacteriia</taxon>
        <taxon>Sphingobacteriales</taxon>
        <taxon>Sphingobacteriaceae</taxon>
        <taxon>Mucilaginibacter</taxon>
    </lineage>
</organism>
<evidence type="ECO:0000256" key="1">
    <source>
        <dbReference type="ARBA" id="ARBA00001913"/>
    </source>
</evidence>
<dbReference type="RefSeq" id="WP_321564611.1">
    <property type="nucleotide sequence ID" value="NZ_CP139558.1"/>
</dbReference>
<keyword evidence="7" id="KW-0378">Hydrolase</keyword>
<dbReference type="SUPFAM" id="SSF48208">
    <property type="entry name" value="Six-hairpin glycosidases"/>
    <property type="match status" value="1"/>
</dbReference>
<feature type="chain" id="PRO_5047195911" evidence="4">
    <location>
        <begin position="22"/>
        <end position="749"/>
    </location>
</feature>
<proteinExistence type="predicted"/>
<feature type="domain" description="Glycosyl hydrolase family 92 N-terminal" evidence="6">
    <location>
        <begin position="29"/>
        <end position="278"/>
    </location>
</feature>
<keyword evidence="4" id="KW-0732">Signal</keyword>
<sequence>MKYIILTFLLAFVFCNKNVLAQKKQAVDYVNPLIGTPAAGKGGTMPSVGPPYAMTNFTAQTRANKMKAMPYVYEDTTIRGVIATHQPTVWMGDYGYVSIMPQVGKLAVQPQQRQMKFTHRDEVSTAAYYSVKMNNQQGASIKAEVAATARCGIMKFTYPASAQSHLIIHGINVNPEEDDKQNRSNKRSKLRGYVYIDKVNNQISGYNPDRTAYNLGPELPNFKGYFIIRFDKAIIDYGTWSEDTISKGSVSQYGKNIGGYISFATKKNEVVTVKIATSFISLKQAKQNLDNEIPEWDFDRVVQDTRSKWQKNLERIKIDGVTDDQKAIFYTAMYHTMLFPREFSEYGKYYSAFDDKIHKGVSYNDYSLWDTFRALHPLLIFTQPGRVNDMITSMLQMYKEGGWLPMWPNPAETNIMIGTHADAVIADAYVKSFRGYDVNLAYSAMRKNAMIPPDSDTGRLGGDRDEWLGFEGRIGLTYYHNLGYVPSDKAKESVSRTLEYALDDYCIAQVAKSLGKRNDYDELIKWSENYKNLYNKETGFMTPRKRDGQWGGDMKFSFTEGSPWTYLFCVMQDVPGMIKMMGGNEKFAAKLDQNFIEGHYSHNNEPGHHYVYLYNYCGQPWKTQELVRQQTRNNYFNRPQGINGNDDCGQMSAWYIFSVMGFYPVTPASGIYAIGAPQFPKVIITINIDPQPKTLEIIANNISEANKYVQSVTFNGKVLSDFFISHNELIKGGKLVFLMTDKPTGKNGN</sequence>
<comment type="subunit">
    <text evidence="2">Monomer.</text>
</comment>